<organism evidence="1 2">
    <name type="scientific">Iphiclides podalirius</name>
    <name type="common">scarce swallowtail</name>
    <dbReference type="NCBI Taxonomy" id="110791"/>
    <lineage>
        <taxon>Eukaryota</taxon>
        <taxon>Metazoa</taxon>
        <taxon>Ecdysozoa</taxon>
        <taxon>Arthropoda</taxon>
        <taxon>Hexapoda</taxon>
        <taxon>Insecta</taxon>
        <taxon>Pterygota</taxon>
        <taxon>Neoptera</taxon>
        <taxon>Endopterygota</taxon>
        <taxon>Lepidoptera</taxon>
        <taxon>Glossata</taxon>
        <taxon>Ditrysia</taxon>
        <taxon>Papilionoidea</taxon>
        <taxon>Papilionidae</taxon>
        <taxon>Papilioninae</taxon>
        <taxon>Iphiclides</taxon>
    </lineage>
</organism>
<name>A0ABN8J6S4_9NEOP</name>
<sequence length="110" mass="12590">MARHVVVPERLRAARGKELIGTFRRVVTRHHAPAQTLLHTSCHSQPRALICVRALSTEIRGEFFVVKLLWPRPGALPAPNLSPLRRRESNYGRSPNRRRQYVVLTATMAY</sequence>
<accession>A0ABN8J6S4</accession>
<dbReference type="Proteomes" id="UP000837857">
    <property type="component" value="Chromosome 9"/>
</dbReference>
<evidence type="ECO:0000313" key="2">
    <source>
        <dbReference type="Proteomes" id="UP000837857"/>
    </source>
</evidence>
<proteinExistence type="predicted"/>
<dbReference type="EMBL" id="OW152821">
    <property type="protein sequence ID" value="CAH2077323.1"/>
    <property type="molecule type" value="Genomic_DNA"/>
</dbReference>
<gene>
    <name evidence="1" type="ORF">IPOD504_LOCUS17655</name>
</gene>
<evidence type="ECO:0000313" key="1">
    <source>
        <dbReference type="EMBL" id="CAH2077323.1"/>
    </source>
</evidence>
<protein>
    <submittedName>
        <fullName evidence="1">Uncharacterized protein</fullName>
    </submittedName>
</protein>
<keyword evidence="2" id="KW-1185">Reference proteome</keyword>
<feature type="non-terminal residue" evidence="1">
    <location>
        <position position="110"/>
    </location>
</feature>
<reference evidence="1" key="1">
    <citation type="submission" date="2022-03" db="EMBL/GenBank/DDBJ databases">
        <authorList>
            <person name="Martin H S."/>
        </authorList>
    </citation>
    <scope>NUCLEOTIDE SEQUENCE</scope>
</reference>